<dbReference type="Pfam" id="PF18765">
    <property type="entry name" value="Polbeta"/>
    <property type="match status" value="1"/>
</dbReference>
<evidence type="ECO:0000313" key="3">
    <source>
        <dbReference type="EMBL" id="VFK70632.1"/>
    </source>
</evidence>
<feature type="domain" description="Polymerase beta nucleotidyltransferase" evidence="1">
    <location>
        <begin position="35"/>
        <end position="108"/>
    </location>
</feature>
<dbReference type="SUPFAM" id="SSF81301">
    <property type="entry name" value="Nucleotidyltransferase"/>
    <property type="match status" value="1"/>
</dbReference>
<proteinExistence type="predicted"/>
<reference evidence="2" key="1">
    <citation type="submission" date="2019-02" db="EMBL/GenBank/DDBJ databases">
        <authorList>
            <person name="Gruber-Vodicka R. H."/>
            <person name="Seah K. B. B."/>
        </authorList>
    </citation>
    <scope>NUCLEOTIDE SEQUENCE</scope>
    <source>
        <strain evidence="3">BECK_BY19</strain>
        <strain evidence="2">BECK_BY8</strain>
    </source>
</reference>
<dbReference type="InterPro" id="IPR041633">
    <property type="entry name" value="Polbeta"/>
</dbReference>
<evidence type="ECO:0000313" key="2">
    <source>
        <dbReference type="EMBL" id="VFK62814.1"/>
    </source>
</evidence>
<accession>A0A451A9W6</accession>
<dbReference type="EMBL" id="CAADFZ010000027">
    <property type="protein sequence ID" value="VFK62814.1"/>
    <property type="molecule type" value="Genomic_DNA"/>
</dbReference>
<dbReference type="Gene3D" id="3.30.460.10">
    <property type="entry name" value="Beta Polymerase, domain 2"/>
    <property type="match status" value="1"/>
</dbReference>
<dbReference type="CDD" id="cd05403">
    <property type="entry name" value="NT_KNTase_like"/>
    <property type="match status" value="1"/>
</dbReference>
<protein>
    <recommendedName>
        <fullName evidence="1">Polymerase beta nucleotidyltransferase domain-containing protein</fullName>
    </recommendedName>
</protein>
<sequence length="109" mass="12558">MREIIILEMTREEEIRHLICGVFAEECQRLAGYRVILFGSRARGDARTRSDFDVGVIGSAPMPLDDFYHLADRLDGLPTLYQIDWVDLARASERFRRHALAESEVLYEG</sequence>
<organism evidence="2">
    <name type="scientific">Candidatus Kentrum sp. UNK</name>
    <dbReference type="NCBI Taxonomy" id="2126344"/>
    <lineage>
        <taxon>Bacteria</taxon>
        <taxon>Pseudomonadati</taxon>
        <taxon>Pseudomonadota</taxon>
        <taxon>Gammaproteobacteria</taxon>
        <taxon>Candidatus Kentrum</taxon>
    </lineage>
</organism>
<evidence type="ECO:0000259" key="1">
    <source>
        <dbReference type="Pfam" id="PF18765"/>
    </source>
</evidence>
<dbReference type="EMBL" id="CAADGD010000034">
    <property type="protein sequence ID" value="VFK70632.1"/>
    <property type="molecule type" value="Genomic_DNA"/>
</dbReference>
<name>A0A451A9W6_9GAMM</name>
<dbReference type="AlphaFoldDB" id="A0A451A9W6"/>
<gene>
    <name evidence="2" type="ORF">BECKUNK1418G_GA0071005_102717</name>
    <name evidence="3" type="ORF">BECKUNK1418H_GA0071006_103419</name>
</gene>
<dbReference type="InterPro" id="IPR043519">
    <property type="entry name" value="NT_sf"/>
</dbReference>